<evidence type="ECO:0000313" key="1">
    <source>
        <dbReference type="EMBL" id="KAJ4385205.1"/>
    </source>
</evidence>
<dbReference type="EMBL" id="JAPEVB010000008">
    <property type="protein sequence ID" value="KAJ4385205.1"/>
    <property type="molecule type" value="Genomic_DNA"/>
</dbReference>
<evidence type="ECO:0000313" key="2">
    <source>
        <dbReference type="Proteomes" id="UP001140453"/>
    </source>
</evidence>
<dbReference type="Proteomes" id="UP001140453">
    <property type="component" value="Unassembled WGS sequence"/>
</dbReference>
<dbReference type="InterPro" id="IPR050829">
    <property type="entry name" value="CorA_MIT"/>
</dbReference>
<gene>
    <name evidence="1" type="ORF">N0V93_010266</name>
</gene>
<name>A0A9W8YIY8_9PEZI</name>
<comment type="caution">
    <text evidence="1">The sequence shown here is derived from an EMBL/GenBank/DDBJ whole genome shotgun (WGS) entry which is preliminary data.</text>
</comment>
<reference evidence="1" key="1">
    <citation type="submission" date="2022-10" db="EMBL/GenBank/DDBJ databases">
        <title>Tapping the CABI collections for fungal endophytes: first genome assemblies for Collariella, Neodidymelliopsis, Ascochyta clinopodiicola, Didymella pomorum, Didymosphaeria variabile, Neocosmospora piperis and Neocucurbitaria cava.</title>
        <authorList>
            <person name="Hill R."/>
        </authorList>
    </citation>
    <scope>NUCLEOTIDE SEQUENCE</scope>
    <source>
        <strain evidence="1">IMI 355082</strain>
    </source>
</reference>
<accession>A0A9W8YIY8</accession>
<dbReference type="PANTHER" id="PTHR47685">
    <property type="entry name" value="MAGNESIUM TRANSPORT PROTEIN CORA"/>
    <property type="match status" value="1"/>
</dbReference>
<organism evidence="1 2">
    <name type="scientific">Gnomoniopsis smithogilvyi</name>
    <dbReference type="NCBI Taxonomy" id="1191159"/>
    <lineage>
        <taxon>Eukaryota</taxon>
        <taxon>Fungi</taxon>
        <taxon>Dikarya</taxon>
        <taxon>Ascomycota</taxon>
        <taxon>Pezizomycotina</taxon>
        <taxon>Sordariomycetes</taxon>
        <taxon>Sordariomycetidae</taxon>
        <taxon>Diaporthales</taxon>
        <taxon>Gnomoniaceae</taxon>
        <taxon>Gnomoniopsis</taxon>
    </lineage>
</organism>
<keyword evidence="2" id="KW-1185">Reference proteome</keyword>
<sequence>MPDRTPLKDPELTGVEDNDLQLVKDPDAPIDAWGQFLAMRFRHRQKFLSRLERSEQELINRELSRIEYFRNLNETRRLKEHDDSTLIESLKSARIAWRRFAVEESRSNLVNCRSKIANGKDAIERQRHVRNARILERVQRWDAEVLPDLSSEPGVVKTSQPPPHYDADPNFGYNGWLIAFENGKDGIVGITNPSFNGDFPHQKMAIKELLYNKAQSPLKRSEDRNTLRYFHLPANNMEWVEAAIARYYGEDNLKFDAPRLLNPRSKAERLLKHELWRDTNENHKMPYLHWEVESRLYRMSKTVRDRTKRAVIEDKKHGRRFKGKFAELVTSRSQRIELVGPMRENTVRKEKASARSNGQIRLKLTALGRYLWHVAKLFELIDEAADENLITKHLFSNSPLHPRRTLDQYYSWTAEDTTFQDQRQVVCRGTRSSHDPEATARVVMVDQLWLWILDDKVVAIFGAAISEIAELKQIAYESFGREIGTWRLEDLLANADELIRKSFNIRVEWSVLEEAQHIIDELQVMQEIFSQQITVMSDLHTALESSGVADTTLERAADLMHDMKMRRAELAGLEDLQAKTREQLRELLDIKQQQAGIVEAKAAISRADEAVMQGRSIVVFTVFSVVFRELKRASDPPFVHPTNS</sequence>
<proteinExistence type="predicted"/>
<protein>
    <submittedName>
        <fullName evidence="1">Uncharacterized protein</fullName>
    </submittedName>
</protein>
<dbReference type="PANTHER" id="PTHR47685:SF1">
    <property type="entry name" value="MAGNESIUM TRANSPORT PROTEIN CORA"/>
    <property type="match status" value="1"/>
</dbReference>
<dbReference type="AlphaFoldDB" id="A0A9W8YIY8"/>
<dbReference type="OrthoDB" id="341259at2759"/>